<dbReference type="PROSITE" id="PS00794">
    <property type="entry name" value="HPPK"/>
    <property type="match status" value="1"/>
</dbReference>
<evidence type="ECO:0000256" key="10">
    <source>
        <dbReference type="ARBA" id="ARBA00029409"/>
    </source>
</evidence>
<evidence type="ECO:0000313" key="14">
    <source>
        <dbReference type="EMBL" id="MBF6058719.1"/>
    </source>
</evidence>
<comment type="caution">
    <text evidence="14">The sequence shown here is derived from an EMBL/GenBank/DDBJ whole genome shotgun (WGS) entry which is preliminary data.</text>
</comment>
<evidence type="ECO:0000259" key="13">
    <source>
        <dbReference type="PROSITE" id="PS00794"/>
    </source>
</evidence>
<evidence type="ECO:0000256" key="12">
    <source>
        <dbReference type="ARBA" id="ARBA00033413"/>
    </source>
</evidence>
<evidence type="ECO:0000313" key="15">
    <source>
        <dbReference type="Proteomes" id="UP001193680"/>
    </source>
</evidence>
<dbReference type="GO" id="GO:0003848">
    <property type="term" value="F:2-amino-4-hydroxy-6-hydroxymethyldihydropteridine diphosphokinase activity"/>
    <property type="evidence" value="ECO:0007669"/>
    <property type="project" value="UniProtKB-EC"/>
</dbReference>
<keyword evidence="8" id="KW-0067">ATP-binding</keyword>
<keyword evidence="6" id="KW-0547">Nucleotide-binding</keyword>
<comment type="function">
    <text evidence="10">Catalyzes the transfer of pyrophosphate from adenosine triphosphate (ATP) to 6-hydroxymethyl-7,8-dihydropterin, an enzymatic step in folate biosynthesis pathway.</text>
</comment>
<reference evidence="14 15" key="1">
    <citation type="submission" date="2020-11" db="EMBL/GenBank/DDBJ databases">
        <title>Sulfur oxidizing isolate from Hospital Hole Sinkhole.</title>
        <authorList>
            <person name="Scott K.M."/>
        </authorList>
    </citation>
    <scope>NUCLEOTIDE SEQUENCE [LARGE SCALE GENOMIC DNA]</scope>
    <source>
        <strain evidence="14 15">HH1</strain>
    </source>
</reference>
<dbReference type="PANTHER" id="PTHR43071">
    <property type="entry name" value="2-AMINO-4-HYDROXY-6-HYDROXYMETHYLDIHYDROPTERIDINE PYROPHOSPHOKINASE"/>
    <property type="match status" value="1"/>
</dbReference>
<evidence type="ECO:0000256" key="8">
    <source>
        <dbReference type="ARBA" id="ARBA00022840"/>
    </source>
</evidence>
<accession>A0ABS0BZ54</accession>
<dbReference type="InterPro" id="IPR035907">
    <property type="entry name" value="Hppk_sf"/>
</dbReference>
<evidence type="ECO:0000256" key="2">
    <source>
        <dbReference type="ARBA" id="ARBA00005810"/>
    </source>
</evidence>
<dbReference type="EC" id="2.7.6.3" evidence="3"/>
<dbReference type="Gene3D" id="3.30.70.560">
    <property type="entry name" value="7,8-Dihydro-6-hydroxymethylpterin-pyrophosphokinase HPPK"/>
    <property type="match status" value="1"/>
</dbReference>
<proteinExistence type="inferred from homology"/>
<evidence type="ECO:0000256" key="9">
    <source>
        <dbReference type="ARBA" id="ARBA00022909"/>
    </source>
</evidence>
<dbReference type="PANTHER" id="PTHR43071:SF1">
    <property type="entry name" value="2-AMINO-4-HYDROXY-6-HYDROXYMETHYLDIHYDROPTERIDINE PYROPHOSPHOKINASE"/>
    <property type="match status" value="1"/>
</dbReference>
<comment type="pathway">
    <text evidence="1">Cofactor biosynthesis; tetrahydrofolate biosynthesis; 2-amino-4-hydroxy-6-hydroxymethyl-7,8-dihydropteridine diphosphate from 7,8-dihydroneopterin triphosphate: step 4/4.</text>
</comment>
<keyword evidence="9" id="KW-0289">Folate biosynthesis</keyword>
<gene>
    <name evidence="14" type="primary">folK</name>
    <name evidence="14" type="ORF">H8792_010240</name>
</gene>
<keyword evidence="7" id="KW-0418">Kinase</keyword>
<dbReference type="InterPro" id="IPR000550">
    <property type="entry name" value="Hppk"/>
</dbReference>
<evidence type="ECO:0000256" key="4">
    <source>
        <dbReference type="ARBA" id="ARBA00016218"/>
    </source>
</evidence>
<keyword evidence="5 14" id="KW-0808">Transferase</keyword>
<feature type="domain" description="7,8-dihydro-6-hydroxymethylpterin-pyrophosphokinase" evidence="13">
    <location>
        <begin position="89"/>
        <end position="100"/>
    </location>
</feature>
<dbReference type="RefSeq" id="WP_185978866.1">
    <property type="nucleotide sequence ID" value="NZ_JACBGI020000025.1"/>
</dbReference>
<evidence type="ECO:0000256" key="3">
    <source>
        <dbReference type="ARBA" id="ARBA00013253"/>
    </source>
</evidence>
<protein>
    <recommendedName>
        <fullName evidence="4">2-amino-4-hydroxy-6-hydroxymethyldihydropteridine pyrophosphokinase</fullName>
        <ecNumber evidence="3">2.7.6.3</ecNumber>
    </recommendedName>
    <alternativeName>
        <fullName evidence="11">6-hydroxymethyl-7,8-dihydropterin pyrophosphokinase</fullName>
    </alternativeName>
    <alternativeName>
        <fullName evidence="12">7,8-dihydro-6-hydroxymethylpterin-pyrophosphokinase</fullName>
    </alternativeName>
</protein>
<dbReference type="Pfam" id="PF01288">
    <property type="entry name" value="HPPK"/>
    <property type="match status" value="1"/>
</dbReference>
<name>A0ABS0BZ54_9GAMM</name>
<comment type="similarity">
    <text evidence="2">Belongs to the HPPK family.</text>
</comment>
<evidence type="ECO:0000256" key="1">
    <source>
        <dbReference type="ARBA" id="ARBA00005051"/>
    </source>
</evidence>
<evidence type="ECO:0000256" key="6">
    <source>
        <dbReference type="ARBA" id="ARBA00022741"/>
    </source>
</evidence>
<dbReference type="EMBL" id="JACBGI020000025">
    <property type="protein sequence ID" value="MBF6058719.1"/>
    <property type="molecule type" value="Genomic_DNA"/>
</dbReference>
<sequence>MNHQVFIGLGSNLDNPLEQLRIALESLNALPDTRVEKVSSFYGSTPLGPEDQPDYVNAVAELCTTLQPSVLLDALQSIESTQGRVKKRHWGERLIDLDILLYDDLQMQSERLQIPHSQMAFRDFVLVPLHELDAGLSIPGVGSIQGLIDGLKTSYLKPLVKSNLSSDVTDF</sequence>
<dbReference type="NCBIfam" id="TIGR01498">
    <property type="entry name" value="folK"/>
    <property type="match status" value="1"/>
</dbReference>
<evidence type="ECO:0000256" key="7">
    <source>
        <dbReference type="ARBA" id="ARBA00022777"/>
    </source>
</evidence>
<dbReference type="Proteomes" id="UP001193680">
    <property type="component" value="Unassembled WGS sequence"/>
</dbReference>
<dbReference type="SUPFAM" id="SSF55083">
    <property type="entry name" value="6-hydroxymethyl-7,8-dihydropterin pyrophosphokinase, HPPK"/>
    <property type="match status" value="1"/>
</dbReference>
<organism evidence="14 15">
    <name type="scientific">Thiomicrorhabdus heinhorstiae</name>
    <dbReference type="NCBI Taxonomy" id="2748010"/>
    <lineage>
        <taxon>Bacteria</taxon>
        <taxon>Pseudomonadati</taxon>
        <taxon>Pseudomonadota</taxon>
        <taxon>Gammaproteobacteria</taxon>
        <taxon>Thiotrichales</taxon>
        <taxon>Piscirickettsiaceae</taxon>
        <taxon>Thiomicrorhabdus</taxon>
    </lineage>
</organism>
<evidence type="ECO:0000256" key="11">
    <source>
        <dbReference type="ARBA" id="ARBA00029766"/>
    </source>
</evidence>
<evidence type="ECO:0000256" key="5">
    <source>
        <dbReference type="ARBA" id="ARBA00022679"/>
    </source>
</evidence>
<keyword evidence="15" id="KW-1185">Reference proteome</keyword>
<dbReference type="CDD" id="cd00483">
    <property type="entry name" value="HPPK"/>
    <property type="match status" value="1"/>
</dbReference>